<dbReference type="Gene3D" id="2.40.40.10">
    <property type="entry name" value="RlpA-like domain"/>
    <property type="match status" value="1"/>
</dbReference>
<feature type="non-terminal residue" evidence="3">
    <location>
        <position position="1"/>
    </location>
</feature>
<dbReference type="InParanoid" id="A3GG76"/>
<evidence type="ECO:0000259" key="2">
    <source>
        <dbReference type="Pfam" id="PF03330"/>
    </source>
</evidence>
<dbReference type="EMBL" id="AAVQ01000001">
    <property type="protein sequence ID" value="EAZ63470.1"/>
    <property type="molecule type" value="Genomic_DNA"/>
</dbReference>
<evidence type="ECO:0000256" key="1">
    <source>
        <dbReference type="ARBA" id="ARBA00022729"/>
    </source>
</evidence>
<keyword evidence="1" id="KW-0732">Signal</keyword>
<organism evidence="3 4">
    <name type="scientific">Scheffersomyces stipitis (strain ATCC 58785 / CBS 6054 / NBRC 10063 / NRRL Y-11545)</name>
    <name type="common">Yeast</name>
    <name type="synonym">Pichia stipitis</name>
    <dbReference type="NCBI Taxonomy" id="322104"/>
    <lineage>
        <taxon>Eukaryota</taxon>
        <taxon>Fungi</taxon>
        <taxon>Dikarya</taxon>
        <taxon>Ascomycota</taxon>
        <taxon>Saccharomycotina</taxon>
        <taxon>Pichiomycetes</taxon>
        <taxon>Debaryomycetaceae</taxon>
        <taxon>Scheffersomyces</taxon>
    </lineage>
</organism>
<dbReference type="OMA" id="RIPITWE"/>
<reference evidence="3 4" key="1">
    <citation type="journal article" date="2007" name="Nat. Biotechnol.">
        <title>Genome sequence of the lignocellulose-bioconverting and xylose-fermenting yeast Pichia stipitis.</title>
        <authorList>
            <person name="Jeffries T.W."/>
            <person name="Grigoriev I.V."/>
            <person name="Grimwood J."/>
            <person name="Laplaza J.M."/>
            <person name="Aerts A."/>
            <person name="Salamov A."/>
            <person name="Schmutz J."/>
            <person name="Lindquist E."/>
            <person name="Dehal P."/>
            <person name="Shapiro H."/>
            <person name="Jin Y.S."/>
            <person name="Passoth V."/>
            <person name="Richardson P.M."/>
        </authorList>
    </citation>
    <scope>NUCLEOTIDE SEQUENCE [LARGE SCALE GENOMIC DNA]</scope>
    <source>
        <strain evidence="4">ATCC 58785 / CBS 6054 / NBRC 10063 / NRRL Y-11545</strain>
    </source>
</reference>
<comment type="caution">
    <text evidence="3">The sequence shown here is derived from an EMBL/GenBank/DDBJ whole genome shotgun (WGS) entry which is preliminary data.</text>
</comment>
<feature type="domain" description="RlpA-like protein double-psi beta-barrel" evidence="2">
    <location>
        <begin position="43"/>
        <end position="98"/>
    </location>
</feature>
<dbReference type="Proteomes" id="UP000002258">
    <property type="component" value="Chromosome 1"/>
</dbReference>
<keyword evidence="4" id="KW-1185">Reference proteome</keyword>
<dbReference type="PANTHER" id="PTHR31836">
    <property type="match status" value="1"/>
</dbReference>
<dbReference type="eggNOG" id="ENOG502S6X4">
    <property type="taxonomic scope" value="Eukaryota"/>
</dbReference>
<dbReference type="InterPro" id="IPR009009">
    <property type="entry name" value="RlpA-like_DPBB"/>
</dbReference>
<dbReference type="STRING" id="322104.A3GG76"/>
<evidence type="ECO:0000313" key="3">
    <source>
        <dbReference type="EMBL" id="EAZ63470.1"/>
    </source>
</evidence>
<dbReference type="AlphaFoldDB" id="A3GG76"/>
<dbReference type="PANTHER" id="PTHR31836:SF28">
    <property type="entry name" value="SRCR DOMAIN-CONTAINING PROTEIN-RELATED"/>
    <property type="match status" value="1"/>
</dbReference>
<evidence type="ECO:0000313" key="4">
    <source>
        <dbReference type="Proteomes" id="UP000002258"/>
    </source>
</evidence>
<dbReference type="SUPFAM" id="SSF50685">
    <property type="entry name" value="Barwin-like endoglucanases"/>
    <property type="match status" value="1"/>
</dbReference>
<dbReference type="RefSeq" id="XP_001387493.1">
    <property type="nucleotide sequence ID" value="XM_001387456.1"/>
</dbReference>
<gene>
    <name evidence="3" type="primary">DAG7</name>
    <name evidence="3" type="ORF">PICST_37946</name>
</gene>
<protein>
    <submittedName>
        <fullName evidence="3">Riboflavin aldehyde-forming enzyme</fullName>
    </submittedName>
</protein>
<dbReference type="Pfam" id="PF03330">
    <property type="entry name" value="DPBB_1"/>
    <property type="match status" value="1"/>
</dbReference>
<dbReference type="HOGENOM" id="CLU_047639_6_2_1"/>
<dbReference type="InterPro" id="IPR051477">
    <property type="entry name" value="Expansin_CellWall"/>
</dbReference>
<name>A3GG76_PICST</name>
<sequence length="102" mass="11148">HAGQGTYYDTGLGACGITNVDTDFIVAVSKDLFDENLTDGNPNHNPLCGKKIRAFYQGKSVDVAITDRCVGCKYNDLDFSPAAFETIADIALGRIDITWEWL</sequence>
<dbReference type="GeneID" id="4851275"/>
<dbReference type="CDD" id="cd22191">
    <property type="entry name" value="DPBB_RlpA_EXP_N-like"/>
    <property type="match status" value="1"/>
</dbReference>
<dbReference type="KEGG" id="pic:PICST_37946"/>
<proteinExistence type="predicted"/>
<dbReference type="OrthoDB" id="623670at2759"/>
<dbReference type="InterPro" id="IPR036908">
    <property type="entry name" value="RlpA-like_sf"/>
</dbReference>
<accession>A3GG76</accession>